<feature type="region of interest" description="Disordered" evidence="3">
    <location>
        <begin position="41"/>
        <end position="65"/>
    </location>
</feature>
<evidence type="ECO:0000313" key="4">
    <source>
        <dbReference type="EMBL" id="SPC72515.1"/>
    </source>
</evidence>
<dbReference type="EMBL" id="OIVN01000010">
    <property type="protein sequence ID" value="SPC72515.1"/>
    <property type="molecule type" value="Genomic_DNA"/>
</dbReference>
<feature type="compositionally biased region" description="Basic and acidic residues" evidence="3">
    <location>
        <begin position="46"/>
        <end position="58"/>
    </location>
</feature>
<dbReference type="PANTHER" id="PTHR33142">
    <property type="entry name" value="CYCLIN-DEPENDENT PROTEIN KINASE INHIBITOR SMR13"/>
    <property type="match status" value="1"/>
</dbReference>
<evidence type="ECO:0000256" key="2">
    <source>
        <dbReference type="ARBA" id="ARBA00023306"/>
    </source>
</evidence>
<dbReference type="PANTHER" id="PTHR33142:SF66">
    <property type="entry name" value="CYCLIN-DEPENDENT PROTEIN KINASE INHIBITOR SMR3"/>
    <property type="match status" value="1"/>
</dbReference>
<protein>
    <recommendedName>
        <fullName evidence="5">Cyclin-dependent protein kinase inhibitor SMR3</fullName>
    </recommendedName>
</protein>
<keyword evidence="2" id="KW-0131">Cell cycle</keyword>
<name>A0A2N9ECP2_FAGSY</name>
<dbReference type="GO" id="GO:0004860">
    <property type="term" value="F:protein kinase inhibitor activity"/>
    <property type="evidence" value="ECO:0007669"/>
    <property type="project" value="UniProtKB-KW"/>
</dbReference>
<feature type="region of interest" description="Disordered" evidence="3">
    <location>
        <begin position="106"/>
        <end position="126"/>
    </location>
</feature>
<dbReference type="GO" id="GO:0005634">
    <property type="term" value="C:nucleus"/>
    <property type="evidence" value="ECO:0007669"/>
    <property type="project" value="TreeGrafter"/>
</dbReference>
<evidence type="ECO:0000256" key="1">
    <source>
        <dbReference type="ARBA" id="ARBA00023013"/>
    </source>
</evidence>
<gene>
    <name evidence="4" type="ORF">FSB_LOCUS397</name>
</gene>
<evidence type="ECO:0008006" key="5">
    <source>
        <dbReference type="Google" id="ProtNLM"/>
    </source>
</evidence>
<dbReference type="InterPro" id="IPR040389">
    <property type="entry name" value="SMR"/>
</dbReference>
<reference evidence="4" key="1">
    <citation type="submission" date="2018-02" db="EMBL/GenBank/DDBJ databases">
        <authorList>
            <person name="Cohen D.B."/>
            <person name="Kent A.D."/>
        </authorList>
    </citation>
    <scope>NUCLEOTIDE SEQUENCE</scope>
</reference>
<accession>A0A2N9ECP2</accession>
<evidence type="ECO:0000256" key="3">
    <source>
        <dbReference type="SAM" id="MobiDB-lite"/>
    </source>
</evidence>
<organism evidence="4">
    <name type="scientific">Fagus sylvatica</name>
    <name type="common">Beechnut</name>
    <dbReference type="NCBI Taxonomy" id="28930"/>
    <lineage>
        <taxon>Eukaryota</taxon>
        <taxon>Viridiplantae</taxon>
        <taxon>Streptophyta</taxon>
        <taxon>Embryophyta</taxon>
        <taxon>Tracheophyta</taxon>
        <taxon>Spermatophyta</taxon>
        <taxon>Magnoliopsida</taxon>
        <taxon>eudicotyledons</taxon>
        <taxon>Gunneridae</taxon>
        <taxon>Pentapetalae</taxon>
        <taxon>rosids</taxon>
        <taxon>fabids</taxon>
        <taxon>Fagales</taxon>
        <taxon>Fagaceae</taxon>
        <taxon>Fagus</taxon>
    </lineage>
</organism>
<keyword evidence="1" id="KW-0649">Protein kinase inhibitor</keyword>
<feature type="compositionally biased region" description="Basic residues" evidence="3">
    <location>
        <begin position="112"/>
        <end position="126"/>
    </location>
</feature>
<dbReference type="GO" id="GO:0032875">
    <property type="term" value="P:regulation of DNA endoreduplication"/>
    <property type="evidence" value="ECO:0007669"/>
    <property type="project" value="InterPro"/>
</dbReference>
<dbReference type="AlphaFoldDB" id="A0A2N9ECP2"/>
<sequence length="165" mass="18870">MYSEFKSVSYMGVSDSQRFLSEKDLNAMELNFLVRPTLDFQEEDHDQLSKKPEVKEEKQEEEEDKCKNIAVSSLKLKIPCSVEEDEDNDGFKTPTSLDHKIPVILQCPPAPRKPKPKSIPSTKRKAGRRRILLDLSIEIESMFPPALLVDLSGKIKKIRHGDETE</sequence>
<proteinExistence type="predicted"/>